<evidence type="ECO:0000256" key="1">
    <source>
        <dbReference type="ARBA" id="ARBA00001668"/>
    </source>
</evidence>
<evidence type="ECO:0000256" key="2">
    <source>
        <dbReference type="ARBA" id="ARBA00001947"/>
    </source>
</evidence>
<comment type="similarity">
    <text evidence="3">Belongs to the FPG family.</text>
</comment>
<evidence type="ECO:0000256" key="18">
    <source>
        <dbReference type="ARBA" id="ARBA00030638"/>
    </source>
</evidence>
<dbReference type="InterPro" id="IPR020629">
    <property type="entry name" value="FPG_Glyclase"/>
</dbReference>
<evidence type="ECO:0000256" key="8">
    <source>
        <dbReference type="ARBA" id="ARBA00022723"/>
    </source>
</evidence>
<dbReference type="PANTHER" id="PTHR22993">
    <property type="entry name" value="FORMAMIDOPYRIMIDINE-DNA GLYCOSYLASE"/>
    <property type="match status" value="1"/>
</dbReference>
<evidence type="ECO:0000256" key="7">
    <source>
        <dbReference type="ARBA" id="ARBA00016240"/>
    </source>
</evidence>
<reference evidence="24" key="1">
    <citation type="submission" date="2020-07" db="EMBL/GenBank/DDBJ databases">
        <authorList>
            <person name="Partida-Martinez L."/>
            <person name="Huntemann M."/>
            <person name="Clum A."/>
            <person name="Wang J."/>
            <person name="Palaniappan K."/>
            <person name="Ritter S."/>
            <person name="Chen I.-M."/>
            <person name="Stamatis D."/>
            <person name="Reddy T."/>
            <person name="O'Malley R."/>
            <person name="Daum C."/>
            <person name="Shapiro N."/>
            <person name="Ivanova N."/>
            <person name="Kyrpides N."/>
            <person name="Woyke T."/>
        </authorList>
    </citation>
    <scope>NUCLEOTIDE SEQUENCE [LARGE SCALE GENOMIC DNA]</scope>
    <source>
        <strain evidence="24">AT2.8</strain>
    </source>
</reference>
<dbReference type="Pfam" id="PF06827">
    <property type="entry name" value="zf-FPG_IleRS"/>
    <property type="match status" value="1"/>
</dbReference>
<evidence type="ECO:0000256" key="12">
    <source>
        <dbReference type="ARBA" id="ARBA00022833"/>
    </source>
</evidence>
<feature type="domain" description="Formamidopyrimidine-DNA glycosylase catalytic" evidence="22">
    <location>
        <begin position="12"/>
        <end position="122"/>
    </location>
</feature>
<dbReference type="SUPFAM" id="SSF57716">
    <property type="entry name" value="Glucocorticoid receptor-like (DNA-binding domain)"/>
    <property type="match status" value="1"/>
</dbReference>
<dbReference type="GO" id="GO:0003684">
    <property type="term" value="F:damaged DNA binding"/>
    <property type="evidence" value="ECO:0007669"/>
    <property type="project" value="InterPro"/>
</dbReference>
<name>A0A852TLV2_9BACI</name>
<evidence type="ECO:0000256" key="17">
    <source>
        <dbReference type="ARBA" id="ARBA00023295"/>
    </source>
</evidence>
<evidence type="ECO:0000256" key="5">
    <source>
        <dbReference type="ARBA" id="ARBA00012024"/>
    </source>
</evidence>
<keyword evidence="9" id="KW-0227">DNA damage</keyword>
<evidence type="ECO:0000256" key="16">
    <source>
        <dbReference type="ARBA" id="ARBA00023268"/>
    </source>
</evidence>
<dbReference type="GO" id="GO:0008270">
    <property type="term" value="F:zinc ion binding"/>
    <property type="evidence" value="ECO:0007669"/>
    <property type="project" value="UniProtKB-KW"/>
</dbReference>
<keyword evidence="12" id="KW-0862">Zinc</keyword>
<dbReference type="InterPro" id="IPR010663">
    <property type="entry name" value="Znf_FPG/IleRS"/>
</dbReference>
<dbReference type="GO" id="GO:0140078">
    <property type="term" value="F:class I DNA-(apurinic or apyrimidinic site) endonuclease activity"/>
    <property type="evidence" value="ECO:0007669"/>
    <property type="project" value="UniProtKB-EC"/>
</dbReference>
<keyword evidence="17 23" id="KW-0326">Glycosidase</keyword>
<dbReference type="SUPFAM" id="SSF81624">
    <property type="entry name" value="N-terminal domain of MutM-like DNA repair proteins"/>
    <property type="match status" value="1"/>
</dbReference>
<dbReference type="SMART" id="SM00898">
    <property type="entry name" value="Fapy_DNA_glyco"/>
    <property type="match status" value="1"/>
</dbReference>
<keyword evidence="10 20" id="KW-0863">Zinc-finger</keyword>
<evidence type="ECO:0000256" key="6">
    <source>
        <dbReference type="ARBA" id="ARBA00012720"/>
    </source>
</evidence>
<keyword evidence="15 23" id="KW-0456">Lyase</keyword>
<evidence type="ECO:0000256" key="4">
    <source>
        <dbReference type="ARBA" id="ARBA00011245"/>
    </source>
</evidence>
<evidence type="ECO:0000256" key="13">
    <source>
        <dbReference type="ARBA" id="ARBA00023125"/>
    </source>
</evidence>
<gene>
    <name evidence="23" type="ORF">F4694_006032</name>
</gene>
<accession>A0A852TLV2</accession>
<dbReference type="SUPFAM" id="SSF46946">
    <property type="entry name" value="S13-like H2TH domain"/>
    <property type="match status" value="1"/>
</dbReference>
<evidence type="ECO:0000256" key="20">
    <source>
        <dbReference type="PROSITE-ProRule" id="PRU00391"/>
    </source>
</evidence>
<dbReference type="PANTHER" id="PTHR22993:SF9">
    <property type="entry name" value="FORMAMIDOPYRIMIDINE-DNA GLYCOSYLASE"/>
    <property type="match status" value="1"/>
</dbReference>
<evidence type="ECO:0000256" key="9">
    <source>
        <dbReference type="ARBA" id="ARBA00022763"/>
    </source>
</evidence>
<evidence type="ECO:0000259" key="21">
    <source>
        <dbReference type="PROSITE" id="PS51066"/>
    </source>
</evidence>
<dbReference type="Pfam" id="PF06831">
    <property type="entry name" value="H2TH"/>
    <property type="match status" value="1"/>
</dbReference>
<dbReference type="SMART" id="SM01232">
    <property type="entry name" value="H2TH"/>
    <property type="match status" value="1"/>
</dbReference>
<evidence type="ECO:0000313" key="24">
    <source>
        <dbReference type="Proteomes" id="UP000548423"/>
    </source>
</evidence>
<dbReference type="AlphaFoldDB" id="A0A852TLV2"/>
<dbReference type="FunFam" id="1.10.8.50:FF:000003">
    <property type="entry name" value="Formamidopyrimidine-DNA glycosylase"/>
    <property type="match status" value="1"/>
</dbReference>
<protein>
    <recommendedName>
        <fullName evidence="7">Formamidopyrimidine-DNA glycosylase</fullName>
        <ecNumber evidence="5">3.2.2.23</ecNumber>
        <ecNumber evidence="6">4.2.99.18</ecNumber>
    </recommendedName>
    <alternativeName>
        <fullName evidence="18">DNA-(apurinic or apyrimidinic site) lyase MutM</fullName>
    </alternativeName>
</protein>
<keyword evidence="14" id="KW-0234">DNA repair</keyword>
<evidence type="ECO:0000256" key="15">
    <source>
        <dbReference type="ARBA" id="ARBA00023239"/>
    </source>
</evidence>
<comment type="caution">
    <text evidence="23">The sequence shown here is derived from an EMBL/GenBank/DDBJ whole genome shotgun (WGS) entry which is preliminary data.</text>
</comment>
<evidence type="ECO:0000313" key="23">
    <source>
        <dbReference type="EMBL" id="NYE09175.1"/>
    </source>
</evidence>
<evidence type="ECO:0000256" key="11">
    <source>
        <dbReference type="ARBA" id="ARBA00022801"/>
    </source>
</evidence>
<evidence type="ECO:0000256" key="10">
    <source>
        <dbReference type="ARBA" id="ARBA00022771"/>
    </source>
</evidence>
<dbReference type="Gene3D" id="1.10.8.50">
    <property type="match status" value="1"/>
</dbReference>
<comment type="subunit">
    <text evidence="4">Monomer.</text>
</comment>
<dbReference type="GO" id="GO:0003690">
    <property type="term" value="F:double-stranded DNA binding"/>
    <property type="evidence" value="ECO:0007669"/>
    <property type="project" value="UniProtKB-ARBA"/>
</dbReference>
<dbReference type="NCBIfam" id="TIGR00577">
    <property type="entry name" value="fpg"/>
    <property type="match status" value="1"/>
</dbReference>
<keyword evidence="16" id="KW-0511">Multifunctional enzyme</keyword>
<dbReference type="InterPro" id="IPR000214">
    <property type="entry name" value="Znf_DNA_glyclase/AP_lyase"/>
</dbReference>
<dbReference type="GO" id="GO:0034039">
    <property type="term" value="F:8-oxo-7,8-dihydroguanine DNA N-glycosylase activity"/>
    <property type="evidence" value="ECO:0007669"/>
    <property type="project" value="TreeGrafter"/>
</dbReference>
<keyword evidence="13" id="KW-0238">DNA-binding</keyword>
<keyword evidence="11 23" id="KW-0378">Hydrolase</keyword>
<dbReference type="EC" id="4.2.99.18" evidence="6"/>
<evidence type="ECO:0000256" key="19">
    <source>
        <dbReference type="ARBA" id="ARBA00044632"/>
    </source>
</evidence>
<dbReference type="PROSITE" id="PS51068">
    <property type="entry name" value="FPG_CAT"/>
    <property type="match status" value="1"/>
</dbReference>
<dbReference type="EMBL" id="JACCBX010000019">
    <property type="protein sequence ID" value="NYE09175.1"/>
    <property type="molecule type" value="Genomic_DNA"/>
</dbReference>
<reference evidence="24" key="2">
    <citation type="submission" date="2020-08" db="EMBL/GenBank/DDBJ databases">
        <title>The Agave Microbiome: Exploring the role of microbial communities in plant adaptations to desert environments.</title>
        <authorList>
            <person name="Partida-Martinez L.P."/>
        </authorList>
    </citation>
    <scope>NUCLEOTIDE SEQUENCE [LARGE SCALE GENOMIC DNA]</scope>
    <source>
        <strain evidence="24">AT2.8</strain>
    </source>
</reference>
<dbReference type="InterPro" id="IPR035937">
    <property type="entry name" value="FPG_N"/>
</dbReference>
<comment type="cofactor">
    <cofactor evidence="2">
        <name>Zn(2+)</name>
        <dbReference type="ChEBI" id="CHEBI:29105"/>
    </cofactor>
</comment>
<dbReference type="EC" id="3.2.2.23" evidence="5"/>
<proteinExistence type="inferred from homology"/>
<feature type="domain" description="FPG-type" evidence="21">
    <location>
        <begin position="245"/>
        <end position="279"/>
    </location>
</feature>
<dbReference type="InterPro" id="IPR015886">
    <property type="entry name" value="H2TH_FPG"/>
</dbReference>
<dbReference type="NCBIfam" id="NF002211">
    <property type="entry name" value="PRK01103.1"/>
    <property type="match status" value="1"/>
</dbReference>
<dbReference type="Pfam" id="PF01149">
    <property type="entry name" value="Fapy_DNA_glyco"/>
    <property type="match status" value="1"/>
</dbReference>
<sequence>MKKQQRGSGFMPELPEMENYRRLLNQKITGQTITHVQINREKSVNVNPNLFINTVTNQRIVSVNRRGKHLLFHLDNGQVMLLHLMLGGWIYFGTEEDKPNRTIQVRLSFGNHHLYFIGLRLGYLHLYNQQDVDKELSPLGPEPLDPQFTAQAFLKLLGDRRGKFKSKLLDQEFIAGIGNCYSDEICYHAGIKTKRSIEEIEENERNQLYQSMKQVLLDALQHGGYMENPLFKGDNLTGGYNNLCLVYDREGENCKRCGSTIIKEMISSRKTFFCPNCQK</sequence>
<dbReference type="InterPro" id="IPR012319">
    <property type="entry name" value="FPG_cat"/>
</dbReference>
<keyword evidence="8" id="KW-0479">Metal-binding</keyword>
<dbReference type="PROSITE" id="PS51066">
    <property type="entry name" value="ZF_FPG_2"/>
    <property type="match status" value="1"/>
</dbReference>
<dbReference type="InterPro" id="IPR010979">
    <property type="entry name" value="Ribosomal_uS13-like_H2TH"/>
</dbReference>
<comment type="catalytic activity">
    <reaction evidence="1">
        <text>Hydrolysis of DNA containing ring-opened 7-methylguanine residues, releasing 2,6-diamino-4-hydroxy-5-(N-methyl)formamidopyrimidine.</text>
        <dbReference type="EC" id="3.2.2.23"/>
    </reaction>
</comment>
<dbReference type="GO" id="GO:0006284">
    <property type="term" value="P:base-excision repair"/>
    <property type="evidence" value="ECO:0007669"/>
    <property type="project" value="InterPro"/>
</dbReference>
<evidence type="ECO:0000256" key="3">
    <source>
        <dbReference type="ARBA" id="ARBA00009409"/>
    </source>
</evidence>
<evidence type="ECO:0000259" key="22">
    <source>
        <dbReference type="PROSITE" id="PS51068"/>
    </source>
</evidence>
<evidence type="ECO:0000256" key="14">
    <source>
        <dbReference type="ARBA" id="ARBA00023204"/>
    </source>
</evidence>
<organism evidence="23 24">
    <name type="scientific">Neobacillus niacini</name>
    <dbReference type="NCBI Taxonomy" id="86668"/>
    <lineage>
        <taxon>Bacteria</taxon>
        <taxon>Bacillati</taxon>
        <taxon>Bacillota</taxon>
        <taxon>Bacilli</taxon>
        <taxon>Bacillales</taxon>
        <taxon>Bacillaceae</taxon>
        <taxon>Neobacillus</taxon>
    </lineage>
</organism>
<dbReference type="Gene3D" id="3.20.190.10">
    <property type="entry name" value="MutM-like, N-terminal"/>
    <property type="match status" value="1"/>
</dbReference>
<comment type="catalytic activity">
    <reaction evidence="19">
        <text>2'-deoxyribonucleotide-(2'-deoxyribose 5'-phosphate)-2'-deoxyribonucleotide-DNA = a 3'-end 2'-deoxyribonucleotide-(2,3-dehydro-2,3-deoxyribose 5'-phosphate)-DNA + a 5'-end 5'-phospho-2'-deoxyribonucleoside-DNA + H(+)</text>
        <dbReference type="Rhea" id="RHEA:66592"/>
        <dbReference type="Rhea" id="RHEA-COMP:13180"/>
        <dbReference type="Rhea" id="RHEA-COMP:16897"/>
        <dbReference type="Rhea" id="RHEA-COMP:17067"/>
        <dbReference type="ChEBI" id="CHEBI:15378"/>
        <dbReference type="ChEBI" id="CHEBI:136412"/>
        <dbReference type="ChEBI" id="CHEBI:157695"/>
        <dbReference type="ChEBI" id="CHEBI:167181"/>
        <dbReference type="EC" id="4.2.99.18"/>
    </reaction>
</comment>
<dbReference type="Proteomes" id="UP000548423">
    <property type="component" value="Unassembled WGS sequence"/>
</dbReference>